<dbReference type="PANTHER" id="PTHR24960">
    <property type="entry name" value="PHOTOSYSTEM I IRON-SULFUR CENTER-RELATED"/>
    <property type="match status" value="1"/>
</dbReference>
<dbReference type="SUPFAM" id="SSF54862">
    <property type="entry name" value="4Fe-4S ferredoxins"/>
    <property type="match status" value="1"/>
</dbReference>
<keyword evidence="4" id="KW-0004">4Fe-4S</keyword>
<keyword evidence="6" id="KW-0408">Iron</keyword>
<comment type="caution">
    <text evidence="10">The sequence shown here is derived from an EMBL/GenBank/DDBJ whole genome shotgun (WGS) entry which is preliminary data.</text>
</comment>
<dbReference type="Proteomes" id="UP000543642">
    <property type="component" value="Unassembled WGS sequence"/>
</dbReference>
<protein>
    <recommendedName>
        <fullName evidence="3">Ferredoxin</fullName>
    </recommendedName>
</protein>
<dbReference type="GO" id="GO:0046872">
    <property type="term" value="F:metal ion binding"/>
    <property type="evidence" value="ECO:0007669"/>
    <property type="project" value="UniProtKB-KW"/>
</dbReference>
<feature type="domain" description="4Fe-4S ferredoxin-type" evidence="9">
    <location>
        <begin position="203"/>
        <end position="230"/>
    </location>
</feature>
<evidence type="ECO:0000259" key="8">
    <source>
        <dbReference type="PROSITE" id="PS50902"/>
    </source>
</evidence>
<evidence type="ECO:0000256" key="6">
    <source>
        <dbReference type="ARBA" id="ARBA00023004"/>
    </source>
</evidence>
<evidence type="ECO:0000313" key="10">
    <source>
        <dbReference type="EMBL" id="MBB5263044.1"/>
    </source>
</evidence>
<dbReference type="InterPro" id="IPR050157">
    <property type="entry name" value="PSI_iron-sulfur_center"/>
</dbReference>
<sequence length="253" mass="26823">MKLYEICFSPTGGTKKVADMIAKELSEDFQFIDLTDPSADFSDSVISGDDVAVIAVPSYGGRVPAVAAARLAHIKGSGARAVLVCVYGNRAYEDTLTELEDIATASDFKVIGAVAAIAEHSIARQFAKGRPDTEDTQELSLFGKKILEKIRSGATDSPVIPGNRPYKEIGGGGMVPAPTHDCVKCGLCARKCPVQAIDLKDPAIVDGGKCISCMRCVSNCPKSARKVNNAMLSAVAGMLSKVCTERKQCELYL</sequence>
<name>A0A7W8H752_9FIRM</name>
<evidence type="ECO:0000256" key="2">
    <source>
        <dbReference type="ARBA" id="ARBA00003532"/>
    </source>
</evidence>
<dbReference type="PROSITE" id="PS51379">
    <property type="entry name" value="4FE4S_FER_2"/>
    <property type="match status" value="2"/>
</dbReference>
<dbReference type="GO" id="GO:0016651">
    <property type="term" value="F:oxidoreductase activity, acting on NAD(P)H"/>
    <property type="evidence" value="ECO:0007669"/>
    <property type="project" value="UniProtKB-ARBA"/>
</dbReference>
<dbReference type="Pfam" id="PF12838">
    <property type="entry name" value="Fer4_7"/>
    <property type="match status" value="1"/>
</dbReference>
<dbReference type="GO" id="GO:0010181">
    <property type="term" value="F:FMN binding"/>
    <property type="evidence" value="ECO:0007669"/>
    <property type="project" value="InterPro"/>
</dbReference>
<evidence type="ECO:0000256" key="1">
    <source>
        <dbReference type="ARBA" id="ARBA00001966"/>
    </source>
</evidence>
<keyword evidence="11" id="KW-1185">Reference proteome</keyword>
<comment type="cofactor">
    <cofactor evidence="1">
        <name>[4Fe-4S] cluster</name>
        <dbReference type="ChEBI" id="CHEBI:49883"/>
    </cofactor>
</comment>
<dbReference type="InterPro" id="IPR029039">
    <property type="entry name" value="Flavoprotein-like_sf"/>
</dbReference>
<keyword evidence="7" id="KW-0411">Iron-sulfur</keyword>
<dbReference type="PROSITE" id="PS50902">
    <property type="entry name" value="FLAVODOXIN_LIKE"/>
    <property type="match status" value="1"/>
</dbReference>
<evidence type="ECO:0000259" key="9">
    <source>
        <dbReference type="PROSITE" id="PS51379"/>
    </source>
</evidence>
<evidence type="ECO:0000256" key="5">
    <source>
        <dbReference type="ARBA" id="ARBA00022723"/>
    </source>
</evidence>
<organism evidence="10 11">
    <name type="scientific">Catenibacillus scindens</name>
    <dbReference type="NCBI Taxonomy" id="673271"/>
    <lineage>
        <taxon>Bacteria</taxon>
        <taxon>Bacillati</taxon>
        <taxon>Bacillota</taxon>
        <taxon>Clostridia</taxon>
        <taxon>Lachnospirales</taxon>
        <taxon>Lachnospiraceae</taxon>
        <taxon>Catenibacillus</taxon>
    </lineage>
</organism>
<dbReference type="InterPro" id="IPR008254">
    <property type="entry name" value="Flavodoxin/NO_synth"/>
</dbReference>
<reference evidence="10 11" key="1">
    <citation type="submission" date="2020-08" db="EMBL/GenBank/DDBJ databases">
        <title>Genomic Encyclopedia of Type Strains, Phase IV (KMG-IV): sequencing the most valuable type-strain genomes for metagenomic binning, comparative biology and taxonomic classification.</title>
        <authorList>
            <person name="Goeker M."/>
        </authorList>
    </citation>
    <scope>NUCLEOTIDE SEQUENCE [LARGE SCALE GENOMIC DNA]</scope>
    <source>
        <strain evidence="10 11">DSM 106146</strain>
    </source>
</reference>
<dbReference type="Gene3D" id="3.30.70.20">
    <property type="match status" value="1"/>
</dbReference>
<proteinExistence type="predicted"/>
<dbReference type="GO" id="GO:0051539">
    <property type="term" value="F:4 iron, 4 sulfur cluster binding"/>
    <property type="evidence" value="ECO:0007669"/>
    <property type="project" value="UniProtKB-KW"/>
</dbReference>
<accession>A0A7W8H752</accession>
<dbReference type="SUPFAM" id="SSF52218">
    <property type="entry name" value="Flavoproteins"/>
    <property type="match status" value="1"/>
</dbReference>
<dbReference type="PROSITE" id="PS00198">
    <property type="entry name" value="4FE4S_FER_1"/>
    <property type="match status" value="1"/>
</dbReference>
<comment type="function">
    <text evidence="2">Ferredoxins are iron-sulfur proteins that transfer electrons in a wide variety of metabolic reactions.</text>
</comment>
<gene>
    <name evidence="10" type="ORF">HNP82_000138</name>
</gene>
<evidence type="ECO:0000313" key="11">
    <source>
        <dbReference type="Proteomes" id="UP000543642"/>
    </source>
</evidence>
<feature type="domain" description="Flavodoxin-like" evidence="8">
    <location>
        <begin position="3"/>
        <end position="147"/>
    </location>
</feature>
<evidence type="ECO:0000256" key="4">
    <source>
        <dbReference type="ARBA" id="ARBA00022485"/>
    </source>
</evidence>
<evidence type="ECO:0000256" key="7">
    <source>
        <dbReference type="ARBA" id="ARBA00023014"/>
    </source>
</evidence>
<dbReference type="PANTHER" id="PTHR24960:SF79">
    <property type="entry name" value="PHOTOSYSTEM I IRON-SULFUR CENTER"/>
    <property type="match status" value="1"/>
</dbReference>
<dbReference type="AlphaFoldDB" id="A0A7W8H752"/>
<keyword evidence="5" id="KW-0479">Metal-binding</keyword>
<evidence type="ECO:0000256" key="3">
    <source>
        <dbReference type="ARBA" id="ARBA00013529"/>
    </source>
</evidence>
<dbReference type="RefSeq" id="WP_183770343.1">
    <property type="nucleotide sequence ID" value="NZ_JACHFW010000001.1"/>
</dbReference>
<feature type="domain" description="4Fe-4S ferredoxin-type" evidence="9">
    <location>
        <begin position="172"/>
        <end position="202"/>
    </location>
</feature>
<dbReference type="InterPro" id="IPR017896">
    <property type="entry name" value="4Fe4S_Fe-S-bd"/>
</dbReference>
<dbReference type="InterPro" id="IPR017900">
    <property type="entry name" value="4Fe4S_Fe_S_CS"/>
</dbReference>
<dbReference type="Gene3D" id="3.40.50.360">
    <property type="match status" value="1"/>
</dbReference>
<dbReference type="EMBL" id="JACHFW010000001">
    <property type="protein sequence ID" value="MBB5263044.1"/>
    <property type="molecule type" value="Genomic_DNA"/>
</dbReference>